<proteinExistence type="evidence at transcript level"/>
<accession>A0A131XE71</accession>
<evidence type="ECO:0000313" key="1">
    <source>
        <dbReference type="EMBL" id="JAP63911.1"/>
    </source>
</evidence>
<name>A0A131XE71_9ACAR</name>
<organism evidence="1">
    <name type="scientific">Hyalomma excavatum</name>
    <dbReference type="NCBI Taxonomy" id="257692"/>
    <lineage>
        <taxon>Eukaryota</taxon>
        <taxon>Metazoa</taxon>
        <taxon>Ecdysozoa</taxon>
        <taxon>Arthropoda</taxon>
        <taxon>Chelicerata</taxon>
        <taxon>Arachnida</taxon>
        <taxon>Acari</taxon>
        <taxon>Parasitiformes</taxon>
        <taxon>Ixodida</taxon>
        <taxon>Ixodoidea</taxon>
        <taxon>Ixodidae</taxon>
        <taxon>Hyalomminae</taxon>
        <taxon>Hyalomma</taxon>
    </lineage>
</organism>
<dbReference type="EMBL" id="GEFH01004670">
    <property type="protein sequence ID" value="JAP63911.1"/>
    <property type="molecule type" value="mRNA"/>
</dbReference>
<dbReference type="PANTHER" id="PTHR16234:SF5">
    <property type="entry name" value="AFG2-INTERACTING RIBOSOME MATURATION FACTOR"/>
    <property type="match status" value="1"/>
</dbReference>
<reference evidence="1" key="1">
    <citation type="journal article" date="2017" name="Ticks Tick Borne Dis.">
        <title>An insight into the sialome of Hyalomma excavatum.</title>
        <authorList>
            <person name="Ribeiro J.M."/>
            <person name="Slovak M."/>
            <person name="Francischetti I.M."/>
        </authorList>
    </citation>
    <scope>NUCLEOTIDE SEQUENCE</scope>
    <source>
        <strain evidence="1">Samish</strain>
        <tissue evidence="1">Salivary glands</tissue>
    </source>
</reference>
<dbReference type="Pfam" id="PF15011">
    <property type="entry name" value="CA109-like"/>
    <property type="match status" value="1"/>
</dbReference>
<dbReference type="InterPro" id="IPR029159">
    <property type="entry name" value="CA109-like"/>
</dbReference>
<dbReference type="GO" id="GO:0005634">
    <property type="term" value="C:nucleus"/>
    <property type="evidence" value="ECO:0007669"/>
    <property type="project" value="TreeGrafter"/>
</dbReference>
<dbReference type="AlphaFoldDB" id="A0A131XE71"/>
<dbReference type="PANTHER" id="PTHR16234">
    <property type="entry name" value="SIMILAR TO HYPOTHETICAL PROTEIN FLJ20508"/>
    <property type="match status" value="1"/>
</dbReference>
<dbReference type="GO" id="GO:0005737">
    <property type="term" value="C:cytoplasm"/>
    <property type="evidence" value="ECO:0007669"/>
    <property type="project" value="TreeGrafter"/>
</dbReference>
<sequence>MDEVALNERLHDLRKPFKIAFCALTELKDAWEKCMEKARPHLIAIVTLREIQASCWAAKLAGTDLLAQYPDIRVRIVRRVENELFREKEKLESIMKTLKKCHNVCSSACQQALDAYDHFAGNQSIEDVCYRSETCPSVADMLEWVTCTEQHFTSHIHARELLLEEANFGDDFKGAGAFVKVWKDDSALIESVNDLLATVKFVMDMV</sequence>
<protein>
    <submittedName>
        <fullName evidence="1">Uncharacterized protein</fullName>
    </submittedName>
</protein>